<dbReference type="EMBL" id="CAJVQB010118076">
    <property type="protein sequence ID" value="CAG8852949.1"/>
    <property type="molecule type" value="Genomic_DNA"/>
</dbReference>
<proteinExistence type="predicted"/>
<gene>
    <name evidence="2" type="ORF">GMARGA_LOCUS41770</name>
</gene>
<dbReference type="Proteomes" id="UP000789901">
    <property type="component" value="Unassembled WGS sequence"/>
</dbReference>
<dbReference type="Pfam" id="PF04937">
    <property type="entry name" value="DUF659"/>
    <property type="match status" value="1"/>
</dbReference>
<evidence type="ECO:0000259" key="1">
    <source>
        <dbReference type="Pfam" id="PF04937"/>
    </source>
</evidence>
<evidence type="ECO:0000313" key="3">
    <source>
        <dbReference type="Proteomes" id="UP000789901"/>
    </source>
</evidence>
<organism evidence="2 3">
    <name type="scientific">Gigaspora margarita</name>
    <dbReference type="NCBI Taxonomy" id="4874"/>
    <lineage>
        <taxon>Eukaryota</taxon>
        <taxon>Fungi</taxon>
        <taxon>Fungi incertae sedis</taxon>
        <taxon>Mucoromycota</taxon>
        <taxon>Glomeromycotina</taxon>
        <taxon>Glomeromycetes</taxon>
        <taxon>Diversisporales</taxon>
        <taxon>Gigasporaceae</taxon>
        <taxon>Gigaspora</taxon>
    </lineage>
</organism>
<protein>
    <submittedName>
        <fullName evidence="2">5854_t:CDS:1</fullName>
    </submittedName>
</protein>
<keyword evidence="3" id="KW-1185">Reference proteome</keyword>
<reference evidence="2 3" key="1">
    <citation type="submission" date="2021-06" db="EMBL/GenBank/DDBJ databases">
        <authorList>
            <person name="Kallberg Y."/>
            <person name="Tangrot J."/>
            <person name="Rosling A."/>
        </authorList>
    </citation>
    <scope>NUCLEOTIDE SEQUENCE [LARGE SCALE GENOMIC DNA]</scope>
    <source>
        <strain evidence="2 3">120-4 pot B 10/14</strain>
    </source>
</reference>
<comment type="caution">
    <text evidence="2">The sequence shown here is derived from an EMBL/GenBank/DDBJ whole genome shotgun (WGS) entry which is preliminary data.</text>
</comment>
<feature type="non-terminal residue" evidence="2">
    <location>
        <position position="188"/>
    </location>
</feature>
<feature type="non-terminal residue" evidence="2">
    <location>
        <position position="1"/>
    </location>
</feature>
<accession>A0ABN7XCK9</accession>
<sequence>AHLANECPNCPENIARYWREKVATRNSNYTRKKKALPNQTAITTHFLSDRPLPKAAVNRLDQKIAKAWVMAGIPFEVIENPFIKDMFKEFLPAYDPPSRTTLSGRLLDEEIARINCAIDRDIDGADHLTLANEISNIIEKLGSEKFAAVVTDAASNCNLARQKTQEMYPHIWNIRCAAHAVNLIAADL</sequence>
<feature type="domain" description="DUF659" evidence="1">
    <location>
        <begin position="119"/>
        <end position="187"/>
    </location>
</feature>
<name>A0ABN7XCK9_GIGMA</name>
<dbReference type="InterPro" id="IPR007021">
    <property type="entry name" value="DUF659"/>
</dbReference>
<evidence type="ECO:0000313" key="2">
    <source>
        <dbReference type="EMBL" id="CAG8852949.1"/>
    </source>
</evidence>